<accession>A0A9W9MYU8</accession>
<keyword evidence="1" id="KW-0472">Membrane</keyword>
<gene>
    <name evidence="2" type="ORF">N7472_000151</name>
</gene>
<reference evidence="2" key="1">
    <citation type="submission" date="2022-11" db="EMBL/GenBank/DDBJ databases">
        <authorList>
            <person name="Petersen C."/>
        </authorList>
    </citation>
    <scope>NUCLEOTIDE SEQUENCE</scope>
    <source>
        <strain evidence="2">IBT 16849</strain>
    </source>
</reference>
<keyword evidence="1" id="KW-0812">Transmembrane</keyword>
<dbReference type="Proteomes" id="UP001150879">
    <property type="component" value="Unassembled WGS sequence"/>
</dbReference>
<dbReference type="AlphaFoldDB" id="A0A9W9MYU8"/>
<reference evidence="2" key="2">
    <citation type="journal article" date="2023" name="IMA Fungus">
        <title>Comparative genomic study of the Penicillium genus elucidates a diverse pangenome and 15 lateral gene transfer events.</title>
        <authorList>
            <person name="Petersen C."/>
            <person name="Sorensen T."/>
            <person name="Nielsen M.R."/>
            <person name="Sondergaard T.E."/>
            <person name="Sorensen J.L."/>
            <person name="Fitzpatrick D.A."/>
            <person name="Frisvad J.C."/>
            <person name="Nielsen K.L."/>
        </authorList>
    </citation>
    <scope>NUCLEOTIDE SEQUENCE</scope>
    <source>
        <strain evidence="2">IBT 16849</strain>
    </source>
</reference>
<comment type="caution">
    <text evidence="2">The sequence shown here is derived from an EMBL/GenBank/DDBJ whole genome shotgun (WGS) entry which is preliminary data.</text>
</comment>
<evidence type="ECO:0000313" key="3">
    <source>
        <dbReference type="Proteomes" id="UP001150879"/>
    </source>
</evidence>
<proteinExistence type="predicted"/>
<protein>
    <submittedName>
        <fullName evidence="2">Uncharacterized protein</fullName>
    </submittedName>
</protein>
<name>A0A9W9MYU8_9EURO</name>
<evidence type="ECO:0000256" key="1">
    <source>
        <dbReference type="SAM" id="Phobius"/>
    </source>
</evidence>
<keyword evidence="3" id="KW-1185">Reference proteome</keyword>
<dbReference type="EMBL" id="JAPQKP010000001">
    <property type="protein sequence ID" value="KAJ5210012.1"/>
    <property type="molecule type" value="Genomic_DNA"/>
</dbReference>
<organism evidence="2 3">
    <name type="scientific">Penicillium cf. griseofulvum</name>
    <dbReference type="NCBI Taxonomy" id="2972120"/>
    <lineage>
        <taxon>Eukaryota</taxon>
        <taxon>Fungi</taxon>
        <taxon>Dikarya</taxon>
        <taxon>Ascomycota</taxon>
        <taxon>Pezizomycotina</taxon>
        <taxon>Eurotiomycetes</taxon>
        <taxon>Eurotiomycetidae</taxon>
        <taxon>Eurotiales</taxon>
        <taxon>Aspergillaceae</taxon>
        <taxon>Penicillium</taxon>
    </lineage>
</organism>
<evidence type="ECO:0000313" key="2">
    <source>
        <dbReference type="EMBL" id="KAJ5210012.1"/>
    </source>
</evidence>
<feature type="transmembrane region" description="Helical" evidence="1">
    <location>
        <begin position="16"/>
        <end position="39"/>
    </location>
</feature>
<sequence>MAEIGEELDGDTIRKWLLTLSYCFTFVNCILPIVIVIFVSTARLMGRLCDIDDDDGTRKRDDNRS</sequence>
<keyword evidence="1" id="KW-1133">Transmembrane helix</keyword>